<proteinExistence type="predicted"/>
<feature type="compositionally biased region" description="Low complexity" evidence="1">
    <location>
        <begin position="450"/>
        <end position="466"/>
    </location>
</feature>
<feature type="compositionally biased region" description="Basic residues" evidence="1">
    <location>
        <begin position="395"/>
        <end position="407"/>
    </location>
</feature>
<feature type="region of interest" description="Disordered" evidence="1">
    <location>
        <begin position="380"/>
        <end position="493"/>
    </location>
</feature>
<keyword evidence="3" id="KW-1185">Reference proteome</keyword>
<protein>
    <submittedName>
        <fullName evidence="2">Uncharacterized protein</fullName>
    </submittedName>
</protein>
<evidence type="ECO:0000313" key="3">
    <source>
        <dbReference type="Proteomes" id="UP000823775"/>
    </source>
</evidence>
<feature type="region of interest" description="Disordered" evidence="1">
    <location>
        <begin position="126"/>
        <end position="169"/>
    </location>
</feature>
<feature type="compositionally biased region" description="Polar residues" evidence="1">
    <location>
        <begin position="380"/>
        <end position="390"/>
    </location>
</feature>
<feature type="compositionally biased region" description="Polar residues" evidence="1">
    <location>
        <begin position="158"/>
        <end position="169"/>
    </location>
</feature>
<feature type="compositionally biased region" description="Basic and acidic residues" evidence="1">
    <location>
        <begin position="127"/>
        <end position="136"/>
    </location>
</feature>
<evidence type="ECO:0000313" key="2">
    <source>
        <dbReference type="EMBL" id="MCE3216642.1"/>
    </source>
</evidence>
<sequence>MISGEGGATVQEQQTIICSGNSMGNHSLNSYMQEAPFNSRLAVANSSLRATSIRPEMGGDVMEMEFRNWQCQSTQNCVGKMNLQKIPSISTPNDTNLTVRTTSMEQLTGTGAPVAGKAKNQCQLIEDTPRNPRNHEATSGVTHRVGPHDSKEGAQPADMNNTKTSEDQWQTQRRKNFKGSFQNTQKKQEKSKQVYKPIQTKAPGIDSTVPTCNIDTGVQDQCPNPLISIIDDAFKLQRNYEQKDTGYDQNLKDKQMQMLNTSQEINPVQAQIQHDGGDQILVYQSLIYVQNQNLGSDLDQALVLGSKQGQNVCVLDQRGVQNIQSLVKSLDTALNGNLLQQIGTDQGQMNQVQQPVAQHDTHEERVEKGYEQMQLQLLRTPTRTNDQAQASNSKSKNKLSKKRRDALKKRLEAQNREAQVNPTLMFEVNNNSSPAQGIDTQNNTIESHKSNISSQQSKCSSQQSKQDTPTAKGTQPFLVADQDSPRNPLFVDS</sequence>
<gene>
    <name evidence="2" type="ORF">HAX54_007292</name>
</gene>
<accession>A0ABS8WUL8</accession>
<dbReference type="EMBL" id="JACEIK010013745">
    <property type="protein sequence ID" value="MCE3216642.1"/>
    <property type="molecule type" value="Genomic_DNA"/>
</dbReference>
<name>A0ABS8WUL8_DATST</name>
<evidence type="ECO:0000256" key="1">
    <source>
        <dbReference type="SAM" id="MobiDB-lite"/>
    </source>
</evidence>
<reference evidence="2 3" key="1">
    <citation type="journal article" date="2021" name="BMC Genomics">
        <title>Datura genome reveals duplications of psychoactive alkaloid biosynthetic genes and high mutation rate following tissue culture.</title>
        <authorList>
            <person name="Rajewski A."/>
            <person name="Carter-House D."/>
            <person name="Stajich J."/>
            <person name="Litt A."/>
        </authorList>
    </citation>
    <scope>NUCLEOTIDE SEQUENCE [LARGE SCALE GENOMIC DNA]</scope>
    <source>
        <strain evidence="2">AR-01</strain>
    </source>
</reference>
<organism evidence="2 3">
    <name type="scientific">Datura stramonium</name>
    <name type="common">Jimsonweed</name>
    <name type="synonym">Common thornapple</name>
    <dbReference type="NCBI Taxonomy" id="4076"/>
    <lineage>
        <taxon>Eukaryota</taxon>
        <taxon>Viridiplantae</taxon>
        <taxon>Streptophyta</taxon>
        <taxon>Embryophyta</taxon>
        <taxon>Tracheophyta</taxon>
        <taxon>Spermatophyta</taxon>
        <taxon>Magnoliopsida</taxon>
        <taxon>eudicotyledons</taxon>
        <taxon>Gunneridae</taxon>
        <taxon>Pentapetalae</taxon>
        <taxon>asterids</taxon>
        <taxon>lamiids</taxon>
        <taxon>Solanales</taxon>
        <taxon>Solanaceae</taxon>
        <taxon>Solanoideae</taxon>
        <taxon>Datureae</taxon>
        <taxon>Datura</taxon>
    </lineage>
</organism>
<comment type="caution">
    <text evidence="2">The sequence shown here is derived from an EMBL/GenBank/DDBJ whole genome shotgun (WGS) entry which is preliminary data.</text>
</comment>
<feature type="compositionally biased region" description="Polar residues" evidence="1">
    <location>
        <begin position="416"/>
        <end position="445"/>
    </location>
</feature>
<dbReference type="Proteomes" id="UP000823775">
    <property type="component" value="Unassembled WGS sequence"/>
</dbReference>